<name>A0A4Q9DMX2_9BACL</name>
<evidence type="ECO:0000313" key="1">
    <source>
        <dbReference type="EMBL" id="TBL75627.1"/>
    </source>
</evidence>
<dbReference type="OrthoDB" id="2879521at2"/>
<sequence length="96" mass="11358">MFQLCIKNPVAFKHAISIALEVTWPDILPQEAERIRTFLEVIPPDPNPLIFHMSTDTLLDIAKCAKYFKTTNTWQWLRDDFKEEIYSIYSYVRHIA</sequence>
<gene>
    <name evidence="1" type="ORF">EYB31_21765</name>
</gene>
<proteinExistence type="predicted"/>
<dbReference type="RefSeq" id="WP_131015538.1">
    <property type="nucleotide sequence ID" value="NZ_SIRE01000016.1"/>
</dbReference>
<accession>A0A4Q9DMX2</accession>
<dbReference type="Proteomes" id="UP000293142">
    <property type="component" value="Unassembled WGS sequence"/>
</dbReference>
<protein>
    <submittedName>
        <fullName evidence="1">Uncharacterized protein</fullName>
    </submittedName>
</protein>
<dbReference type="AlphaFoldDB" id="A0A4Q9DMX2"/>
<dbReference type="EMBL" id="SIRE01000016">
    <property type="protein sequence ID" value="TBL75627.1"/>
    <property type="molecule type" value="Genomic_DNA"/>
</dbReference>
<reference evidence="1 2" key="1">
    <citation type="submission" date="2019-02" db="EMBL/GenBank/DDBJ databases">
        <title>Paenibacillus sp. nov., isolated from surface-sterilized tissue of Thalictrum simplex L.</title>
        <authorList>
            <person name="Tuo L."/>
        </authorList>
    </citation>
    <scope>NUCLEOTIDE SEQUENCE [LARGE SCALE GENOMIC DNA]</scope>
    <source>
        <strain evidence="1 2">N2SHLJ1</strain>
    </source>
</reference>
<keyword evidence="2" id="KW-1185">Reference proteome</keyword>
<evidence type="ECO:0000313" key="2">
    <source>
        <dbReference type="Proteomes" id="UP000293142"/>
    </source>
</evidence>
<organism evidence="1 2">
    <name type="scientific">Paenibacillus thalictri</name>
    <dbReference type="NCBI Taxonomy" id="2527873"/>
    <lineage>
        <taxon>Bacteria</taxon>
        <taxon>Bacillati</taxon>
        <taxon>Bacillota</taxon>
        <taxon>Bacilli</taxon>
        <taxon>Bacillales</taxon>
        <taxon>Paenibacillaceae</taxon>
        <taxon>Paenibacillus</taxon>
    </lineage>
</organism>
<comment type="caution">
    <text evidence="1">The sequence shown here is derived from an EMBL/GenBank/DDBJ whole genome shotgun (WGS) entry which is preliminary data.</text>
</comment>